<keyword evidence="2" id="KW-0547">Nucleotide-binding</keyword>
<dbReference type="InterPro" id="IPR027417">
    <property type="entry name" value="P-loop_NTPase"/>
</dbReference>
<dbReference type="Pfam" id="PF13538">
    <property type="entry name" value="UvrD_C_2"/>
    <property type="match status" value="1"/>
</dbReference>
<proteinExistence type="predicted"/>
<gene>
    <name evidence="2" type="ORF">ACFOPQ_12250</name>
</gene>
<name>A0ABV8A8M4_9DEIO</name>
<feature type="domain" description="UvrD-like helicase C-terminal" evidence="1">
    <location>
        <begin position="47"/>
        <end position="97"/>
    </location>
</feature>
<keyword evidence="2" id="KW-0067">ATP-binding</keyword>
<keyword evidence="3" id="KW-1185">Reference proteome</keyword>
<dbReference type="GO" id="GO:0005524">
    <property type="term" value="F:ATP binding"/>
    <property type="evidence" value="ECO:0007669"/>
    <property type="project" value="UniProtKB-KW"/>
</dbReference>
<dbReference type="InterPro" id="IPR027785">
    <property type="entry name" value="UvrD-like_helicase_C"/>
</dbReference>
<dbReference type="EMBL" id="JBHRZF010000145">
    <property type="protein sequence ID" value="MFC3861530.1"/>
    <property type="molecule type" value="Genomic_DNA"/>
</dbReference>
<protein>
    <submittedName>
        <fullName evidence="2">ATP-binding domain-containing protein</fullName>
    </submittedName>
</protein>
<comment type="caution">
    <text evidence="2">The sequence shown here is derived from an EMBL/GenBank/DDBJ whole genome shotgun (WGS) entry which is preliminary data.</text>
</comment>
<organism evidence="2 3">
    <name type="scientific">Deinococcus antarcticus</name>
    <dbReference type="NCBI Taxonomy" id="1298767"/>
    <lineage>
        <taxon>Bacteria</taxon>
        <taxon>Thermotogati</taxon>
        <taxon>Deinococcota</taxon>
        <taxon>Deinococci</taxon>
        <taxon>Deinococcales</taxon>
        <taxon>Deinococcaceae</taxon>
        <taxon>Deinococcus</taxon>
    </lineage>
</organism>
<reference evidence="3" key="1">
    <citation type="journal article" date="2019" name="Int. J. Syst. Evol. Microbiol.">
        <title>The Global Catalogue of Microorganisms (GCM) 10K type strain sequencing project: providing services to taxonomists for standard genome sequencing and annotation.</title>
        <authorList>
            <consortium name="The Broad Institute Genomics Platform"/>
            <consortium name="The Broad Institute Genome Sequencing Center for Infectious Disease"/>
            <person name="Wu L."/>
            <person name="Ma J."/>
        </authorList>
    </citation>
    <scope>NUCLEOTIDE SEQUENCE [LARGE SCALE GENOMIC DNA]</scope>
    <source>
        <strain evidence="3">CCTCC AB 2013263</strain>
    </source>
</reference>
<evidence type="ECO:0000313" key="2">
    <source>
        <dbReference type="EMBL" id="MFC3861530.1"/>
    </source>
</evidence>
<accession>A0ABV8A8M4</accession>
<evidence type="ECO:0000313" key="3">
    <source>
        <dbReference type="Proteomes" id="UP001595748"/>
    </source>
</evidence>
<dbReference type="Gene3D" id="3.40.50.300">
    <property type="entry name" value="P-loop containing nucleotide triphosphate hydrolases"/>
    <property type="match status" value="1"/>
</dbReference>
<evidence type="ECO:0000259" key="1">
    <source>
        <dbReference type="Pfam" id="PF13538"/>
    </source>
</evidence>
<dbReference type="RefSeq" id="WP_380078520.1">
    <property type="nucleotide sequence ID" value="NZ_JBHRZF010000145.1"/>
</dbReference>
<dbReference type="SUPFAM" id="SSF52540">
    <property type="entry name" value="P-loop containing nucleoside triphosphate hydrolases"/>
    <property type="match status" value="1"/>
</dbReference>
<dbReference type="Proteomes" id="UP001595748">
    <property type="component" value="Unassembled WGS sequence"/>
</dbReference>
<sequence length="145" mass="15577">MGIQGILGALNKAFRAAGLDYYCAAKPGVNLHHGKGNPNDFWYPDAVTVSGVHQAKGNEAESVYVIGADKIAQNEGDVQIRNHLFVAMSRSKGWVHLSGINIQGTSFAKEIEEVLRQGNTLQFLPSQPKRLLNDNDAEAGAGMTA</sequence>